<name>A0A078KFF1_PLAYE</name>
<dbReference type="VEuPathDB" id="PlasmoDB:PY17X_1430200"/>
<keyword evidence="4" id="KW-0012">Acyltransferase</keyword>
<dbReference type="EMBL" id="LM993668">
    <property type="protein sequence ID" value="VTZ81614.1"/>
    <property type="molecule type" value="Genomic_DNA"/>
</dbReference>
<dbReference type="KEGG" id="pyo:PY17X_1430200"/>
<sequence length="993" mass="117630">MDKIKENNNDNSNTSKNTDFDIKNAESMNIKNIKNSFIDFQYDKVVNNILGLFKKLSKQRLVSTSSAVRDDMDKQILNSRLFLDLCEDREILLNKILKKINILNLVYFRFLKETDIDDTFNLHKELFPVKYHADFYFSICNFDDNKIVDDNVIKITEKISKEFGNTLDNKKYAKYCDNYKKTKDSILQNKVSTYDNTTQNSNDDDDNDKSDNEKEDETELREKKYNSHNDIGIIKNYSNINSNEKKIIHKKWREDEIFSIGAFLPYSFIDYINNDSITNLIKNKTIEKLTEKEILLDYIQFLDKCNASNENDDINIKLPKKKTNPFSDNNLSESNNNDINYVIPTCQEINDNCKNGNNNVKNNHTFLNSHKEPSKKENIANFSTLSEEYSNIKKKSNKYLQNDTIKITNNSDIQDIYNHLGKKNLRYEEINGISHNRNDDVKLTNGKKYFDKEMLNSFNYNMNNISYKRERKNYLIGSISCLINYGDFDDDKDYINIYNHFTKKYINNKNEKSYMKNMCKNSMNFLENCISLEKNNLNGMDKYMNMVSKKNGNDIGDEINEEHIDDVVNYNNMINEDDNNNPFSTNVNDLKNSDDNLFTIDGKKKSKKKKNNNNNVLKELTILKMKGLNTNPQFEKKLYEEIYMNKNINEITKKYLTGNINNIYILTVGISEYFRGLNLASYLIEYTIYYFYFIIYRIFLYNNKLYCYVDNDVFYNLSNNIIKDENYNEGILYDNPTDSLPSVIKIEERKKKKKHDENNYHDQICEESCKNYIHTSSKKEKFENKEPKHSGKLINEEKREDLNVRTEEHIPCNGKDPLYDDNNFGNICNGTYPKNYSLCNSIIRNLYKKIVLNDYLHDLYNIIHDKNFKIMKYKENENIPFTTNVCKQSQKEDNIVACSNITDEVFDIFFNELSAYNLKKNKKILIKRYNTTNIHDDDENKPMPLYIYLHVIDYNKAAINLYNKLKFDYIDKYDNFYVINKINFSSYLYSYFF</sequence>
<evidence type="ECO:0000256" key="4">
    <source>
        <dbReference type="ARBA" id="ARBA00023315"/>
    </source>
</evidence>
<dbReference type="EMBL" id="LK934642">
    <property type="protein sequence ID" value="CDU20651.1"/>
    <property type="molecule type" value="Genomic_DNA"/>
</dbReference>
<dbReference type="PANTHER" id="PTHR14744">
    <property type="entry name" value="N-ALPHA-ACETYLTRANSFERASE 60"/>
    <property type="match status" value="1"/>
</dbReference>
<feature type="compositionally biased region" description="Acidic residues" evidence="5">
    <location>
        <begin position="202"/>
        <end position="219"/>
    </location>
</feature>
<reference evidence="6" key="3">
    <citation type="submission" date="2014-05" db="EMBL/GenBank/DDBJ databases">
        <authorList>
            <person name="Aslett A.Martin."/>
            <person name="De Silva Nishadi"/>
        </authorList>
    </citation>
    <scope>NUCLEOTIDE SEQUENCE</scope>
    <source>
        <strain evidence="6">YM</strain>
    </source>
</reference>
<dbReference type="PANTHER" id="PTHR14744:SF15">
    <property type="entry name" value="N-ALPHA-ACETYLTRANSFERASE 60"/>
    <property type="match status" value="1"/>
</dbReference>
<dbReference type="OrthoDB" id="47374at2759"/>
<dbReference type="Proteomes" id="UP000072904">
    <property type="component" value="Chromosome 14"/>
</dbReference>
<evidence type="ECO:0000256" key="3">
    <source>
        <dbReference type="ARBA" id="ARBA00022853"/>
    </source>
</evidence>
<dbReference type="Proteomes" id="UP000072874">
    <property type="component" value="Chromosome 14"/>
</dbReference>
<dbReference type="AlphaFoldDB" id="A0A078KFF1"/>
<feature type="region of interest" description="Disordered" evidence="5">
    <location>
        <begin position="191"/>
        <end position="222"/>
    </location>
</feature>
<reference evidence="7" key="2">
    <citation type="submission" date="2014-05" db="EMBL/GenBank/DDBJ databases">
        <authorList>
            <person name="Aslett M.A."/>
            <person name="De Silva N."/>
        </authorList>
    </citation>
    <scope>NUCLEOTIDE SEQUENCE</scope>
    <source>
        <strain evidence="7">17X</strain>
    </source>
</reference>
<dbReference type="GO" id="GO:0004402">
    <property type="term" value="F:histone acetyltransferase activity"/>
    <property type="evidence" value="ECO:0007669"/>
    <property type="project" value="TreeGrafter"/>
</dbReference>
<evidence type="ECO:0000313" key="8">
    <source>
        <dbReference type="Proteomes" id="UP000072874"/>
    </source>
</evidence>
<dbReference type="EC" id="2.3.1.48" evidence="1"/>
<dbReference type="VEuPathDB" id="PlasmoDB:Py17XNL_001401145"/>
<evidence type="ECO:0000313" key="9">
    <source>
        <dbReference type="Proteomes" id="UP000072904"/>
    </source>
</evidence>
<dbReference type="GO" id="GO:0004596">
    <property type="term" value="F:protein-N-terminal amino-acid acetyltransferase activity"/>
    <property type="evidence" value="ECO:0007669"/>
    <property type="project" value="InterPro"/>
</dbReference>
<accession>A0A078KFF1</accession>
<dbReference type="GeneID" id="3854071"/>
<evidence type="ECO:0000256" key="5">
    <source>
        <dbReference type="SAM" id="MobiDB-lite"/>
    </source>
</evidence>
<gene>
    <name evidence="7" type="ORF">PY17X_1430200</name>
    <name evidence="6" type="ORF">PYYM_1431900</name>
</gene>
<dbReference type="GO" id="GO:0000139">
    <property type="term" value="C:Golgi membrane"/>
    <property type="evidence" value="ECO:0007669"/>
    <property type="project" value="TreeGrafter"/>
</dbReference>
<dbReference type="Gene3D" id="3.40.630.30">
    <property type="match status" value="1"/>
</dbReference>
<evidence type="ECO:0000313" key="7">
    <source>
        <dbReference type="EMBL" id="VTZ81614.1"/>
    </source>
</evidence>
<dbReference type="VEuPathDB" id="PlasmoDB:PY06875"/>
<evidence type="ECO:0000313" key="6">
    <source>
        <dbReference type="EMBL" id="CDU20651.1"/>
    </source>
</evidence>
<reference evidence="8 9" key="1">
    <citation type="journal article" date="2014" name="BMC Biol.">
        <title>A comprehensive evaluation of rodent malaria parasite genomes and gene expression.</title>
        <authorList>
            <person name="Otto T.D."/>
            <person name="Bohme U."/>
            <person name="Jackson A.P."/>
            <person name="Hunt M."/>
            <person name="Franke-Fayard B."/>
            <person name="Hoeijmakers W.A."/>
            <person name="Religa A.A."/>
            <person name="Robertson L."/>
            <person name="Sanders M."/>
            <person name="Ogun S.A."/>
            <person name="Cunningham D."/>
            <person name="Erhart A."/>
            <person name="Billker O."/>
            <person name="Khan S.M."/>
            <person name="Stunnenberg H.G."/>
            <person name="Langhorne J."/>
            <person name="Holder A.A."/>
            <person name="Waters A.P."/>
            <person name="Newbold C.I."/>
            <person name="Pain A."/>
            <person name="Berriman M."/>
            <person name="Janse C.J."/>
        </authorList>
    </citation>
    <scope>NUCLEOTIDE SEQUENCE [LARGE SCALE GENOMIC DNA]</scope>
    <source>
        <strain evidence="7 8">17X</strain>
        <strain evidence="6 9">YM</strain>
    </source>
</reference>
<organism evidence="6 9">
    <name type="scientific">Plasmodium yoelii</name>
    <dbReference type="NCBI Taxonomy" id="5861"/>
    <lineage>
        <taxon>Eukaryota</taxon>
        <taxon>Sar</taxon>
        <taxon>Alveolata</taxon>
        <taxon>Apicomplexa</taxon>
        <taxon>Aconoidasida</taxon>
        <taxon>Haemosporida</taxon>
        <taxon>Plasmodiidae</taxon>
        <taxon>Plasmodium</taxon>
        <taxon>Plasmodium (Vinckeia)</taxon>
    </lineage>
</organism>
<protein>
    <recommendedName>
        <fullName evidence="1">histone acetyltransferase</fullName>
        <ecNumber evidence="1">2.3.1.48</ecNumber>
    </recommendedName>
</protein>
<evidence type="ECO:0000256" key="1">
    <source>
        <dbReference type="ARBA" id="ARBA00013184"/>
    </source>
</evidence>
<dbReference type="InterPro" id="IPR045141">
    <property type="entry name" value="NAA60-like"/>
</dbReference>
<dbReference type="RefSeq" id="XP_022812920.1">
    <property type="nucleotide sequence ID" value="XM_022957547.1"/>
</dbReference>
<keyword evidence="3" id="KW-0156">Chromatin regulator</keyword>
<reference evidence="7" key="4">
    <citation type="submission" date="2019-05" db="EMBL/GenBank/DDBJ databases">
        <authorList>
            <consortium name="Pathogen Informatics"/>
        </authorList>
    </citation>
    <scope>NUCLEOTIDE SEQUENCE</scope>
    <source>
        <strain evidence="7">17X</strain>
    </source>
</reference>
<proteinExistence type="predicted"/>
<dbReference type="VEuPathDB" id="PlasmoDB:PY06592"/>
<evidence type="ECO:0000256" key="2">
    <source>
        <dbReference type="ARBA" id="ARBA00022679"/>
    </source>
</evidence>
<dbReference type="OMA" id="EYFRGLN"/>
<dbReference type="VEuPathDB" id="PlasmoDB:PYYM_1431900"/>
<keyword evidence="2" id="KW-0808">Transferase</keyword>